<dbReference type="Proteomes" id="UP001154078">
    <property type="component" value="Chromosome 1"/>
</dbReference>
<accession>A0A9P0F944</accession>
<dbReference type="SUPFAM" id="SSF53756">
    <property type="entry name" value="UDP-Glycosyltransferase/glycogen phosphorylase"/>
    <property type="match status" value="1"/>
</dbReference>
<dbReference type="CDD" id="cd01635">
    <property type="entry name" value="Glycosyltransferase_GTB-type"/>
    <property type="match status" value="1"/>
</dbReference>
<dbReference type="EMBL" id="OV121132">
    <property type="protein sequence ID" value="CAH0546617.1"/>
    <property type="molecule type" value="Genomic_DNA"/>
</dbReference>
<evidence type="ECO:0000256" key="1">
    <source>
        <dbReference type="ARBA" id="ARBA00022676"/>
    </source>
</evidence>
<proteinExistence type="predicted"/>
<keyword evidence="1" id="KW-0328">Glycosyltransferase</keyword>
<evidence type="ECO:0000259" key="2">
    <source>
        <dbReference type="Pfam" id="PF00534"/>
    </source>
</evidence>
<evidence type="ECO:0000313" key="4">
    <source>
        <dbReference type="Proteomes" id="UP001154078"/>
    </source>
</evidence>
<dbReference type="InterPro" id="IPR001296">
    <property type="entry name" value="Glyco_trans_1"/>
</dbReference>
<keyword evidence="1" id="KW-0808">Transferase</keyword>
<dbReference type="PANTHER" id="PTHR13615:SF3">
    <property type="entry name" value="GLYCOSYLTRANSFERASE-LIKE DOMAIN-CONTAINING PROTEIN 1"/>
    <property type="match status" value="1"/>
</dbReference>
<feature type="domain" description="Glycosyl transferase family 1" evidence="2">
    <location>
        <begin position="2"/>
        <end position="94"/>
    </location>
</feature>
<reference evidence="3" key="1">
    <citation type="submission" date="2021-12" db="EMBL/GenBank/DDBJ databases">
        <authorList>
            <person name="King R."/>
        </authorList>
    </citation>
    <scope>NUCLEOTIDE SEQUENCE</scope>
</reference>
<gene>
    <name evidence="3" type="ORF">MELIAE_LOCUS740</name>
</gene>
<dbReference type="InterPro" id="IPR051862">
    <property type="entry name" value="GT-like_domain_containing_1"/>
</dbReference>
<dbReference type="AlphaFoldDB" id="A0A9P0F944"/>
<keyword evidence="4" id="KW-1185">Reference proteome</keyword>
<evidence type="ECO:0000313" key="3">
    <source>
        <dbReference type="EMBL" id="CAH0546617.1"/>
    </source>
</evidence>
<organism evidence="3 4">
    <name type="scientific">Brassicogethes aeneus</name>
    <name type="common">Rape pollen beetle</name>
    <name type="synonym">Meligethes aeneus</name>
    <dbReference type="NCBI Taxonomy" id="1431903"/>
    <lineage>
        <taxon>Eukaryota</taxon>
        <taxon>Metazoa</taxon>
        <taxon>Ecdysozoa</taxon>
        <taxon>Arthropoda</taxon>
        <taxon>Hexapoda</taxon>
        <taxon>Insecta</taxon>
        <taxon>Pterygota</taxon>
        <taxon>Neoptera</taxon>
        <taxon>Endopterygota</taxon>
        <taxon>Coleoptera</taxon>
        <taxon>Polyphaga</taxon>
        <taxon>Cucujiformia</taxon>
        <taxon>Nitidulidae</taxon>
        <taxon>Meligethinae</taxon>
        <taxon>Brassicogethes</taxon>
    </lineage>
</organism>
<name>A0A9P0F944_BRAAE</name>
<dbReference type="PANTHER" id="PTHR13615">
    <property type="entry name" value="GLYCOSYLTRANSFERASE-LIKE 1"/>
    <property type="match status" value="1"/>
</dbReference>
<dbReference type="OrthoDB" id="10032790at2759"/>
<dbReference type="GO" id="GO:0016757">
    <property type="term" value="F:glycosyltransferase activity"/>
    <property type="evidence" value="ECO:0007669"/>
    <property type="project" value="UniProtKB-KW"/>
</dbReference>
<dbReference type="Gene3D" id="3.40.50.2000">
    <property type="entry name" value="Glycogen Phosphorylase B"/>
    <property type="match status" value="1"/>
</dbReference>
<dbReference type="Pfam" id="PF00534">
    <property type="entry name" value="Glycos_transf_1"/>
    <property type="match status" value="1"/>
</dbReference>
<protein>
    <recommendedName>
        <fullName evidence="2">Glycosyl transferase family 1 domain-containing protein</fullName>
    </recommendedName>
</protein>
<sequence length="149" mass="17266">MKLKENNCNFKLSLLGETFTKNSEIFEKAKLIFAEEIINFGFVSSKNEYFSILQSSHVVVSTAKHEFFGVSMMEATYYGCFPLAPNGLVYPEIYPKESLYSDIDDLYKKLQRFCVNPSMAIELRNNLNIDFSKYSLEQSLPEFYDILNE</sequence>